<reference evidence="1" key="1">
    <citation type="submission" date="2022-04" db="EMBL/GenBank/DDBJ databases">
        <title>Chromosome-scale genome assembly of Holotrichia oblita Faldermann.</title>
        <authorList>
            <person name="Rongchong L."/>
        </authorList>
    </citation>
    <scope>NUCLEOTIDE SEQUENCE</scope>
    <source>
        <strain evidence="1">81SQS9</strain>
    </source>
</reference>
<keyword evidence="2" id="KW-1185">Reference proteome</keyword>
<protein>
    <submittedName>
        <fullName evidence="1">Rfx transcription factor family</fullName>
    </submittedName>
</protein>
<organism evidence="1 2">
    <name type="scientific">Holotrichia oblita</name>
    <name type="common">Chafer beetle</name>
    <dbReference type="NCBI Taxonomy" id="644536"/>
    <lineage>
        <taxon>Eukaryota</taxon>
        <taxon>Metazoa</taxon>
        <taxon>Ecdysozoa</taxon>
        <taxon>Arthropoda</taxon>
        <taxon>Hexapoda</taxon>
        <taxon>Insecta</taxon>
        <taxon>Pterygota</taxon>
        <taxon>Neoptera</taxon>
        <taxon>Endopterygota</taxon>
        <taxon>Coleoptera</taxon>
        <taxon>Polyphaga</taxon>
        <taxon>Scarabaeiformia</taxon>
        <taxon>Scarabaeidae</taxon>
        <taxon>Melolonthinae</taxon>
        <taxon>Holotrichia</taxon>
    </lineage>
</organism>
<evidence type="ECO:0000313" key="1">
    <source>
        <dbReference type="EMBL" id="KAI4461342.1"/>
    </source>
</evidence>
<proteinExistence type="predicted"/>
<gene>
    <name evidence="1" type="ORF">MML48_5g00003877</name>
</gene>
<dbReference type="Proteomes" id="UP001056778">
    <property type="component" value="Chromosome 5"/>
</dbReference>
<sequence>MATAARFAAGDNSPPTPAPASTPPAQSQTTQLIVLPASLHQTSASSAIVNGVPVIDVSALEQAADSSNESSATTDHQADNHETEAIEQTSPHFITVTVASDSDTVASHQGYHVQYVEPEVYASQANASQAQMAYPVYTVGESGTLYASQGQYYAAHTGAATTASAVGYATPGGHYLVQQTVDTEALIASTRNSPQTTNAVQWLLENYETAEGVSLPRSTLYSHYLRHCANNKLEPVNAASFGKLIRSVFLGLRTRRLGTRGNSKYHYYGIRVKPGSPLTTIEDTTRSLSSGISGKVSGNVNRGFKRNSDTSDNTISVGVISQHLSYLGDGSNAIPNFPNIIFTSALPKECSYDDVDTLKSIYREHLEAFLDAIMGLEFGTVESLWREFWRSQDNNNGDECEEEKYLSKSKLFALCTLEPIQIFIRNVDLTFYQNLIQVLIPDVLKPIPATLTQSIRNFAKSLENWLTTAMTGAPPGMLSAKLSAVSAFSSSLRRYTSLNHLAQAARAVLHNSTQIAQMLADLNRVDFHSVREQASWVCQCDHEIVARFEADFKLTLQQQNSLEQWASWLKNVVKSALKPYEGKSTFSKAARQFLLKWSFYSSMVIRDLTLRSAASFGSFHLIRLLYDEYMFYLIEHQVAEATGIVPIAVMVEGIKQDTTVNNVNVCGSDVTICNGNFNQTNSKLGCISPTDPSKRMKIS</sequence>
<comment type="caution">
    <text evidence="1">The sequence shown here is derived from an EMBL/GenBank/DDBJ whole genome shotgun (WGS) entry which is preliminary data.</text>
</comment>
<dbReference type="EMBL" id="CM043019">
    <property type="protein sequence ID" value="KAI4461342.1"/>
    <property type="molecule type" value="Genomic_DNA"/>
</dbReference>
<evidence type="ECO:0000313" key="2">
    <source>
        <dbReference type="Proteomes" id="UP001056778"/>
    </source>
</evidence>
<accession>A0ACB9T3J4</accession>
<name>A0ACB9T3J4_HOLOL</name>